<feature type="transmembrane region" description="Helical" evidence="3">
    <location>
        <begin position="20"/>
        <end position="39"/>
    </location>
</feature>
<evidence type="ECO:0000313" key="5">
    <source>
        <dbReference type="EMBL" id="MCL7050229.1"/>
    </source>
</evidence>
<gene>
    <name evidence="4" type="ORF">MKW94_002535</name>
    <name evidence="5" type="ORF">MKW94_018788</name>
</gene>
<feature type="compositionally biased region" description="Basic residues" evidence="2">
    <location>
        <begin position="490"/>
        <end position="502"/>
    </location>
</feature>
<reference evidence="4" key="1">
    <citation type="submission" date="2022-03" db="EMBL/GenBank/DDBJ databases">
        <title>A functionally conserved STORR gene fusion in Papaver species that diverged 16.8 million years ago.</title>
        <authorList>
            <person name="Catania T."/>
        </authorList>
    </citation>
    <scope>NUCLEOTIDE SEQUENCE</scope>
    <source>
        <strain evidence="4">S-191538</strain>
    </source>
</reference>
<sequence length="519" mass="58367">MGGGGSGSMKYSSSNRRLRPYAMMLLLAFGAAIFGVMVLHKFRERRIFSLLIKDKDKDRDIITLQLLLQKERDYGKEMKKKVEELKEKARSLRAQKMDLNNKITGWQSTAASLKEEARVMEVELEEKKNELKLLKEREMNSSQDISQVSALTLLLKQKDTKLQEMKNRLENPVKIWSVSADDPSNPHVNLTATEKVASVKDGESLTSKSEGESTNQNATQLERKSTTFENVQDSAVSREVHEFSEKNREPGQSKGVSGDINLEKPENFQGGESLSMREQVGNSNETNMVKNKEINGVLKQVEGKVDEMPKGLQNVESSGDRGEVSDSVQRMSKRWRDIYKNRELEKARNSDELEEQGADQDIQTDSNMGDEGLKTWTNNNHQASLEGKEIQGHLRLSAANNAKEISTRSLRLRNPKDGVESNEQVGNVRKMVSADAEPGETSNAGDVENAGEISSLVATDGVEEEQSVVLNEPNNIQNSIRRRELPGRRTTMRKGQKVPKATKLRKTWKSTVLENNQDY</sequence>
<evidence type="ECO:0000256" key="2">
    <source>
        <dbReference type="SAM" id="MobiDB-lite"/>
    </source>
</evidence>
<keyword evidence="1" id="KW-0175">Coiled coil</keyword>
<evidence type="ECO:0000256" key="3">
    <source>
        <dbReference type="SAM" id="Phobius"/>
    </source>
</evidence>
<evidence type="ECO:0008006" key="7">
    <source>
        <dbReference type="Google" id="ProtNLM"/>
    </source>
</evidence>
<dbReference type="PANTHER" id="PTHR36143:SF4">
    <property type="entry name" value="OS08G0177500 PROTEIN"/>
    <property type="match status" value="1"/>
</dbReference>
<feature type="region of interest" description="Disordered" evidence="2">
    <location>
        <begin position="482"/>
        <end position="502"/>
    </location>
</feature>
<evidence type="ECO:0000256" key="1">
    <source>
        <dbReference type="SAM" id="Coils"/>
    </source>
</evidence>
<feature type="compositionally biased region" description="Polar residues" evidence="2">
    <location>
        <begin position="204"/>
        <end position="220"/>
    </location>
</feature>
<keyword evidence="3" id="KW-0472">Membrane</keyword>
<evidence type="ECO:0000313" key="4">
    <source>
        <dbReference type="EMBL" id="MCL7033541.1"/>
    </source>
</evidence>
<dbReference type="Proteomes" id="UP001177140">
    <property type="component" value="Unassembled WGS sequence"/>
</dbReference>
<accession>A0AA41SAV0</accession>
<dbReference type="EMBL" id="JAJJMA010135640">
    <property type="protein sequence ID" value="MCL7033541.1"/>
    <property type="molecule type" value="Genomic_DNA"/>
</dbReference>
<feature type="region of interest" description="Disordered" evidence="2">
    <location>
        <begin position="433"/>
        <end position="458"/>
    </location>
</feature>
<keyword evidence="6" id="KW-1185">Reference proteome</keyword>
<feature type="compositionally biased region" description="Basic and acidic residues" evidence="2">
    <location>
        <begin position="236"/>
        <end position="251"/>
    </location>
</feature>
<feature type="region of interest" description="Disordered" evidence="2">
    <location>
        <begin position="347"/>
        <end position="378"/>
    </location>
</feature>
<evidence type="ECO:0000313" key="6">
    <source>
        <dbReference type="Proteomes" id="UP001177140"/>
    </source>
</evidence>
<protein>
    <recommendedName>
        <fullName evidence="7">Micronuclear linker histone polyprotein</fullName>
    </recommendedName>
</protein>
<proteinExistence type="predicted"/>
<organism evidence="4 6">
    <name type="scientific">Papaver nudicaule</name>
    <name type="common">Iceland poppy</name>
    <dbReference type="NCBI Taxonomy" id="74823"/>
    <lineage>
        <taxon>Eukaryota</taxon>
        <taxon>Viridiplantae</taxon>
        <taxon>Streptophyta</taxon>
        <taxon>Embryophyta</taxon>
        <taxon>Tracheophyta</taxon>
        <taxon>Spermatophyta</taxon>
        <taxon>Magnoliopsida</taxon>
        <taxon>Ranunculales</taxon>
        <taxon>Papaveraceae</taxon>
        <taxon>Papaveroideae</taxon>
        <taxon>Papaver</taxon>
    </lineage>
</organism>
<comment type="caution">
    <text evidence="4">The sequence shown here is derived from an EMBL/GenBank/DDBJ whole genome shotgun (WGS) entry which is preliminary data.</text>
</comment>
<dbReference type="EMBL" id="JAJJMA010325204">
    <property type="protein sequence ID" value="MCL7050229.1"/>
    <property type="molecule type" value="Genomic_DNA"/>
</dbReference>
<name>A0AA41SAV0_PAPNU</name>
<dbReference type="PANTHER" id="PTHR36143">
    <property type="entry name" value="OS08G0177500 PROTEIN"/>
    <property type="match status" value="1"/>
</dbReference>
<dbReference type="AlphaFoldDB" id="A0AA41SAV0"/>
<keyword evidence="3" id="KW-0812">Transmembrane</keyword>
<keyword evidence="3" id="KW-1133">Transmembrane helix</keyword>
<feature type="coiled-coil region" evidence="1">
    <location>
        <begin position="68"/>
        <end position="168"/>
    </location>
</feature>
<feature type="region of interest" description="Disordered" evidence="2">
    <location>
        <begin position="180"/>
        <end position="269"/>
    </location>
</feature>